<dbReference type="PROSITE" id="PS51898">
    <property type="entry name" value="TYR_RECOMBINASE"/>
    <property type="match status" value="1"/>
</dbReference>
<dbReference type="InterPro" id="IPR011010">
    <property type="entry name" value="DNA_brk_join_enz"/>
</dbReference>
<evidence type="ECO:0000256" key="2">
    <source>
        <dbReference type="ARBA" id="ARBA00022908"/>
    </source>
</evidence>
<comment type="caution">
    <text evidence="6">The sequence shown here is derived from an EMBL/GenBank/DDBJ whole genome shotgun (WGS) entry which is preliminary data.</text>
</comment>
<dbReference type="Gene3D" id="1.10.443.10">
    <property type="entry name" value="Intergrase catalytic core"/>
    <property type="match status" value="1"/>
</dbReference>
<dbReference type="EMBL" id="QCYG01000008">
    <property type="protein sequence ID" value="PVA05888.1"/>
    <property type="molecule type" value="Genomic_DNA"/>
</dbReference>
<dbReference type="InterPro" id="IPR050808">
    <property type="entry name" value="Phage_Integrase"/>
</dbReference>
<keyword evidence="4" id="KW-0233">DNA recombination</keyword>
<dbReference type="Pfam" id="PF00589">
    <property type="entry name" value="Phage_integrase"/>
    <property type="match status" value="1"/>
</dbReference>
<proteinExistence type="inferred from homology"/>
<evidence type="ECO:0000256" key="3">
    <source>
        <dbReference type="ARBA" id="ARBA00023125"/>
    </source>
</evidence>
<dbReference type="InterPro" id="IPR010998">
    <property type="entry name" value="Integrase_recombinase_N"/>
</dbReference>
<protein>
    <recommendedName>
        <fullName evidence="5">Tyr recombinase domain-containing protein</fullName>
    </recommendedName>
</protein>
<name>A0A2T7FUQ6_9RHOB</name>
<evidence type="ECO:0000313" key="7">
    <source>
        <dbReference type="Proteomes" id="UP000244817"/>
    </source>
</evidence>
<sequence length="403" mass="46469">MLTVKQIEAAVYGISSDRLHDGNGLYLRLNKGGSKTFQLRLRMGTAARWITLGQFPKLSLRDARMQAVLKKAELLDPDYTPPASDSLSHMPDLPDASGVQPLFREFAKVWFDRKRLSLSNGKHIDQIWSTLKTYVFPHLGRMRLDEIKQRHVIAVFDPIWRVKHATARHTLGRVSEIFELARLLEHVEVNPADFNTKIAFGHVKKKTKHLPALEWERAPDLWTWLLECDVQEDLRQMVMGLILSAKRTKEIRFLEWADLDLKRGIWTSQSEHMKMRRTHRIPVSRQLGGVFSNMELLTQGSDWVFARPRNKSGVMSENAACILVQKFDPGITAHGLRTTFRTWARKQSKYAHDVMEMALSHEKDELVAAYMRDDLLDERRILMQDWADYVTGGAVPPQLIDLV</sequence>
<dbReference type="GO" id="GO:0006310">
    <property type="term" value="P:DNA recombination"/>
    <property type="evidence" value="ECO:0007669"/>
    <property type="project" value="UniProtKB-KW"/>
</dbReference>
<dbReference type="OrthoDB" id="9795573at2"/>
<keyword evidence="7" id="KW-1185">Reference proteome</keyword>
<dbReference type="InterPro" id="IPR013762">
    <property type="entry name" value="Integrase-like_cat_sf"/>
</dbReference>
<dbReference type="SUPFAM" id="SSF56349">
    <property type="entry name" value="DNA breaking-rejoining enzymes"/>
    <property type="match status" value="1"/>
</dbReference>
<organism evidence="6 7">
    <name type="scientific">Thalassorhabdomicrobium marinisediminis</name>
    <dbReference type="NCBI Taxonomy" id="2170577"/>
    <lineage>
        <taxon>Bacteria</taxon>
        <taxon>Pseudomonadati</taxon>
        <taxon>Pseudomonadota</taxon>
        <taxon>Alphaproteobacteria</taxon>
        <taxon>Rhodobacterales</taxon>
        <taxon>Paracoccaceae</taxon>
        <taxon>Thalassorhabdomicrobium</taxon>
    </lineage>
</organism>
<dbReference type="InterPro" id="IPR025166">
    <property type="entry name" value="Integrase_DNA_bind_dom"/>
</dbReference>
<reference evidence="6 7" key="1">
    <citation type="submission" date="2018-04" db="EMBL/GenBank/DDBJ databases">
        <title>Pelagivirga bohaiensis gen. nov., sp. nov., a bacterium isolated from the Bohai Sea.</title>
        <authorList>
            <person name="Ji X."/>
        </authorList>
    </citation>
    <scope>NUCLEOTIDE SEQUENCE [LARGE SCALE GENOMIC DNA]</scope>
    <source>
        <strain evidence="6 7">BH-SD16</strain>
    </source>
</reference>
<dbReference type="PANTHER" id="PTHR30629">
    <property type="entry name" value="PROPHAGE INTEGRASE"/>
    <property type="match status" value="1"/>
</dbReference>
<keyword evidence="3" id="KW-0238">DNA-binding</keyword>
<dbReference type="Pfam" id="PF22022">
    <property type="entry name" value="Phage_int_M"/>
    <property type="match status" value="1"/>
</dbReference>
<dbReference type="Pfam" id="PF13356">
    <property type="entry name" value="Arm-DNA-bind_3"/>
    <property type="match status" value="1"/>
</dbReference>
<dbReference type="AlphaFoldDB" id="A0A2T7FUQ6"/>
<dbReference type="Gene3D" id="3.30.160.390">
    <property type="entry name" value="Integrase, DNA-binding domain"/>
    <property type="match status" value="1"/>
</dbReference>
<comment type="similarity">
    <text evidence="1">Belongs to the 'phage' integrase family.</text>
</comment>
<dbReference type="PANTHER" id="PTHR30629:SF2">
    <property type="entry name" value="PROPHAGE INTEGRASE INTS-RELATED"/>
    <property type="match status" value="1"/>
</dbReference>
<dbReference type="InterPro" id="IPR053876">
    <property type="entry name" value="Phage_int_M"/>
</dbReference>
<evidence type="ECO:0000313" key="6">
    <source>
        <dbReference type="EMBL" id="PVA05888.1"/>
    </source>
</evidence>
<accession>A0A2T7FUQ6</accession>
<dbReference type="RefSeq" id="WP_108641740.1">
    <property type="nucleotide sequence ID" value="NZ_QCYG01000008.1"/>
</dbReference>
<dbReference type="Gene3D" id="1.10.150.130">
    <property type="match status" value="1"/>
</dbReference>
<dbReference type="CDD" id="cd00801">
    <property type="entry name" value="INT_P4_C"/>
    <property type="match status" value="1"/>
</dbReference>
<dbReference type="InterPro" id="IPR038488">
    <property type="entry name" value="Integrase_DNA-bd_sf"/>
</dbReference>
<evidence type="ECO:0000259" key="5">
    <source>
        <dbReference type="PROSITE" id="PS51898"/>
    </source>
</evidence>
<evidence type="ECO:0000256" key="4">
    <source>
        <dbReference type="ARBA" id="ARBA00023172"/>
    </source>
</evidence>
<feature type="domain" description="Tyr recombinase" evidence="5">
    <location>
        <begin position="208"/>
        <end position="383"/>
    </location>
</feature>
<evidence type="ECO:0000256" key="1">
    <source>
        <dbReference type="ARBA" id="ARBA00008857"/>
    </source>
</evidence>
<dbReference type="Proteomes" id="UP000244817">
    <property type="component" value="Unassembled WGS sequence"/>
</dbReference>
<keyword evidence="2" id="KW-0229">DNA integration</keyword>
<dbReference type="GO" id="GO:0003677">
    <property type="term" value="F:DNA binding"/>
    <property type="evidence" value="ECO:0007669"/>
    <property type="project" value="UniProtKB-KW"/>
</dbReference>
<dbReference type="InterPro" id="IPR002104">
    <property type="entry name" value="Integrase_catalytic"/>
</dbReference>
<dbReference type="GO" id="GO:0015074">
    <property type="term" value="P:DNA integration"/>
    <property type="evidence" value="ECO:0007669"/>
    <property type="project" value="UniProtKB-KW"/>
</dbReference>
<gene>
    <name evidence="6" type="ORF">DC363_13830</name>
</gene>